<dbReference type="PANTHER" id="PTHR43817">
    <property type="entry name" value="GLYCOSYL HYDROLASE"/>
    <property type="match status" value="1"/>
</dbReference>
<evidence type="ECO:0000256" key="1">
    <source>
        <dbReference type="ARBA" id="ARBA00009865"/>
    </source>
</evidence>
<evidence type="ECO:0000256" key="2">
    <source>
        <dbReference type="ARBA" id="ARBA00022729"/>
    </source>
</evidence>
<evidence type="ECO:0000259" key="5">
    <source>
        <dbReference type="Pfam" id="PF07532"/>
    </source>
</evidence>
<name>A0ABU4GPS6_9CLOT</name>
<keyword evidence="3" id="KW-0378">Hydrolase</keyword>
<dbReference type="Pfam" id="PF04616">
    <property type="entry name" value="Glyco_hydro_43"/>
    <property type="match status" value="1"/>
</dbReference>
<keyword evidence="7" id="KW-1185">Reference proteome</keyword>
<dbReference type="InterPro" id="IPR006710">
    <property type="entry name" value="Glyco_hydro_43"/>
</dbReference>
<proteinExistence type="inferred from homology"/>
<comment type="similarity">
    <text evidence="1">Belongs to the glycosyl hydrolase 43 family.</text>
</comment>
<reference evidence="6 7" key="1">
    <citation type="submission" date="2023-10" db="EMBL/GenBank/DDBJ databases">
        <title>A novel Glycoside Hydrolase 43-Like Enzyme from Clostrdium boliviensis is an Endo-xylanase, and a Candidate for Xylooligosaccharides Production from Different Xylan Substrates.</title>
        <authorList>
            <person name="Alvarez M.T."/>
            <person name="Rocabado-Villegas L.R."/>
            <person name="Salas-Veizaga D.M."/>
            <person name="Linares-Pasten J.A."/>
            <person name="Gudmundsdottir E.E."/>
            <person name="Hreggvidsson G.O."/>
            <person name="Adlercreutz P."/>
            <person name="Nordberg Karlsson E."/>
        </authorList>
    </citation>
    <scope>NUCLEOTIDE SEQUENCE [LARGE SCALE GENOMIC DNA]</scope>
    <source>
        <strain evidence="6 7">E-1</strain>
    </source>
</reference>
<feature type="domain" description="Bacterial Ig-like" evidence="5">
    <location>
        <begin position="237"/>
        <end position="272"/>
    </location>
</feature>
<keyword evidence="2" id="KW-0732">Signal</keyword>
<dbReference type="RefSeq" id="WP_318065795.1">
    <property type="nucleotide sequence ID" value="NZ_JAWONS010000280.1"/>
</dbReference>
<dbReference type="Gene3D" id="2.115.10.20">
    <property type="entry name" value="Glycosyl hydrolase domain, family 43"/>
    <property type="match status" value="2"/>
</dbReference>
<dbReference type="Proteomes" id="UP001276854">
    <property type="component" value="Unassembled WGS sequence"/>
</dbReference>
<evidence type="ECO:0000313" key="7">
    <source>
        <dbReference type="Proteomes" id="UP001276854"/>
    </source>
</evidence>
<dbReference type="InterPro" id="IPR023296">
    <property type="entry name" value="Glyco_hydro_beta-prop_sf"/>
</dbReference>
<accession>A0ABU4GPS6</accession>
<comment type="caution">
    <text evidence="6">The sequence shown here is derived from an EMBL/GenBank/DDBJ whole genome shotgun (WGS) entry which is preliminary data.</text>
</comment>
<protein>
    <submittedName>
        <fullName evidence="6">Family 43 glycosylhydrolase</fullName>
    </submittedName>
</protein>
<dbReference type="SUPFAM" id="SSF75005">
    <property type="entry name" value="Arabinanase/levansucrase/invertase"/>
    <property type="match status" value="2"/>
</dbReference>
<sequence>MNEIYRQKEAELLIYTRHPDREQYPDGLARSIHLAWSKDGRIYQPLNRNYGILFAEAVIRKNNTICAKGLKNPWVFEMPAGSYGIFAIRVNEDGSADQESLGCVFLWTTEDFIEFKERGMLNLGGDIPVNRVSCQYLRTAGFYEILWEDKKDGLYFNTTSDIISPSDLSAPQSASKRGEAMEIQGPEGALPGNCIKIKSDFCDRIVRRWRPVRNTEILVPDKVEVSSEEDLNQICATAFYSDGSSVLKAVRWDHSGVDYKRPGEYTVNGTVADRKYPFPLARGFADPVVFQWNGTYYFISTNDNLNDVGLYVRQADTPEALFYESTKHQLILEYNEEDEFIQTFWAPEFHIIGGELYILFAVGGKRWSPQCHLMKLKKGGNILDKNSWEKPVRIQKRDGSWLADKGITLDMTYLKVKGVSYMIWSYREHIGTDLDTGSMLYIATTDEKLPWKLTSDPVLLSRPRYGWENVEGTINNEGPYAFVTDDTVYVTYSGGAANGYTYALGLLKAKTGADLLNPESWNKSTAPVLSYYSLEHRYGPGHNSFFVDPEGNLMIAYHGVESIKDHIRCTGIHRVHFDITGNPVFSLSSERDLNQELRKVKTRAVVR</sequence>
<evidence type="ECO:0000256" key="3">
    <source>
        <dbReference type="ARBA" id="ARBA00022801"/>
    </source>
</evidence>
<gene>
    <name evidence="6" type="ORF">RZO55_18695</name>
</gene>
<evidence type="ECO:0000313" key="6">
    <source>
        <dbReference type="EMBL" id="MDW2799606.1"/>
    </source>
</evidence>
<dbReference type="CDD" id="cd18818">
    <property type="entry name" value="GH43_GbtXyl43B-like"/>
    <property type="match status" value="1"/>
</dbReference>
<dbReference type="InterPro" id="IPR011081">
    <property type="entry name" value="Big_4"/>
</dbReference>
<organism evidence="6 7">
    <name type="scientific">Clostridium boliviensis</name>
    <dbReference type="NCBI Taxonomy" id="318465"/>
    <lineage>
        <taxon>Bacteria</taxon>
        <taxon>Bacillati</taxon>
        <taxon>Bacillota</taxon>
        <taxon>Clostridia</taxon>
        <taxon>Eubacteriales</taxon>
        <taxon>Clostridiaceae</taxon>
        <taxon>Clostridium</taxon>
    </lineage>
</organism>
<evidence type="ECO:0000256" key="4">
    <source>
        <dbReference type="ARBA" id="ARBA00023295"/>
    </source>
</evidence>
<dbReference type="PANTHER" id="PTHR43817:SF1">
    <property type="entry name" value="HYDROLASE, FAMILY 43, PUTATIVE (AFU_ORTHOLOGUE AFUA_3G01660)-RELATED"/>
    <property type="match status" value="1"/>
</dbReference>
<dbReference type="EMBL" id="JAWONS010000280">
    <property type="protein sequence ID" value="MDW2799606.1"/>
    <property type="molecule type" value="Genomic_DNA"/>
</dbReference>
<keyword evidence="4" id="KW-0326">Glycosidase</keyword>
<dbReference type="Pfam" id="PF07532">
    <property type="entry name" value="Big_4"/>
    <property type="match status" value="1"/>
</dbReference>